<sequence>MKQYVLIAALLPLLACSTAKTNPNIAEPTSSNSCQTPSTLKAAGECKGIMMGNVLRQQQIANVEHVALLAEEFNYLTPENATKWMHLQPERGVFDYGKADEIVNFAQKNKIKVKGHCLVWHSQLPQWVDDITDPDELKTVMETHIAQVMGHFKGRMYAWDVVNEAIKTDTDAGDGNPRMRKTVFQRLLGDEYIDMAFKMARKQDPDVKLYYNDYSIDANNDKADYLYEMLKGMVQRGVPIDGVGFQMHIGTPNNIATGAEVAKNMQRIADLGLEIIISEMDINLCGGRNEAWQQALYHDITLACAEQPACSAITFWGLNDGSSWLNSWEGAGCKTEKPMPLLFDNKYQKKQTYEEVINALTGREL</sequence>
<gene>
    <name evidence="12" type="ORF">MARGE09_P0464</name>
</gene>
<evidence type="ECO:0000256" key="8">
    <source>
        <dbReference type="ARBA" id="ARBA00023326"/>
    </source>
</evidence>
<dbReference type="RefSeq" id="WP_236985768.1">
    <property type="nucleotide sequence ID" value="NZ_AP023086.1"/>
</dbReference>
<keyword evidence="5 9" id="KW-0378">Hydrolase</keyword>
<dbReference type="EMBL" id="AP023086">
    <property type="protein sequence ID" value="BCD96265.1"/>
    <property type="molecule type" value="Genomic_DNA"/>
</dbReference>
<dbReference type="GO" id="GO:0045493">
    <property type="term" value="P:xylan catabolic process"/>
    <property type="evidence" value="ECO:0007669"/>
    <property type="project" value="UniProtKB-KW"/>
</dbReference>
<dbReference type="InterPro" id="IPR001000">
    <property type="entry name" value="GH10_dom"/>
</dbReference>
<protein>
    <recommendedName>
        <fullName evidence="9">Beta-xylanase</fullName>
        <ecNumber evidence="9">3.2.1.8</ecNumber>
    </recommendedName>
</protein>
<dbReference type="PANTHER" id="PTHR31490:SF88">
    <property type="entry name" value="BETA-XYLANASE"/>
    <property type="match status" value="1"/>
</dbReference>
<keyword evidence="3" id="KW-0858">Xylan degradation</keyword>
<dbReference type="AlphaFoldDB" id="A0AAN1WES5"/>
<dbReference type="InterPro" id="IPR017853">
    <property type="entry name" value="GH"/>
</dbReference>
<keyword evidence="13" id="KW-1185">Reference proteome</keyword>
<evidence type="ECO:0000256" key="1">
    <source>
        <dbReference type="ARBA" id="ARBA00000681"/>
    </source>
</evidence>
<evidence type="ECO:0000256" key="5">
    <source>
        <dbReference type="ARBA" id="ARBA00022801"/>
    </source>
</evidence>
<evidence type="ECO:0000256" key="6">
    <source>
        <dbReference type="ARBA" id="ARBA00023277"/>
    </source>
</evidence>
<dbReference type="InterPro" id="IPR044846">
    <property type="entry name" value="GH10"/>
</dbReference>
<dbReference type="EC" id="3.2.1.8" evidence="9"/>
<dbReference type="SMART" id="SM00633">
    <property type="entry name" value="Glyco_10"/>
    <property type="match status" value="1"/>
</dbReference>
<comment type="similarity">
    <text evidence="2 9">Belongs to the glycosyl hydrolase 10 (cellulase F) family.</text>
</comment>
<evidence type="ECO:0000256" key="4">
    <source>
        <dbReference type="ARBA" id="ARBA00022729"/>
    </source>
</evidence>
<feature type="domain" description="GH10" evidence="11">
    <location>
        <begin position="34"/>
        <end position="359"/>
    </location>
</feature>
<keyword evidence="8 9" id="KW-0624">Polysaccharide degradation</keyword>
<organism evidence="12 13">
    <name type="scientific">Marinagarivorans cellulosilyticus</name>
    <dbReference type="NCBI Taxonomy" id="2721545"/>
    <lineage>
        <taxon>Bacteria</taxon>
        <taxon>Pseudomonadati</taxon>
        <taxon>Pseudomonadota</taxon>
        <taxon>Gammaproteobacteria</taxon>
        <taxon>Cellvibrionales</taxon>
        <taxon>Cellvibrionaceae</taxon>
        <taxon>Marinagarivorans</taxon>
    </lineage>
</organism>
<evidence type="ECO:0000259" key="11">
    <source>
        <dbReference type="PROSITE" id="PS51760"/>
    </source>
</evidence>
<evidence type="ECO:0000313" key="12">
    <source>
        <dbReference type="EMBL" id="BCD96265.1"/>
    </source>
</evidence>
<evidence type="ECO:0000256" key="2">
    <source>
        <dbReference type="ARBA" id="ARBA00007495"/>
    </source>
</evidence>
<dbReference type="Gene3D" id="3.20.20.80">
    <property type="entry name" value="Glycosidases"/>
    <property type="match status" value="1"/>
</dbReference>
<reference evidence="12 13" key="1">
    <citation type="journal article" date="2022" name="IScience">
        <title>An ultrasensitive nanofiber-based assay for enzymatic hydrolysis and deep-sea microbial degradation of cellulose.</title>
        <authorList>
            <person name="Tsudome M."/>
            <person name="Tachioka M."/>
            <person name="Miyazaki M."/>
            <person name="Uchimura K."/>
            <person name="Tsuda M."/>
            <person name="Takaki Y."/>
            <person name="Deguchi S."/>
        </authorList>
    </citation>
    <scope>NUCLEOTIDE SEQUENCE [LARGE SCALE GENOMIC DNA]</scope>
    <source>
        <strain evidence="12 13">GE09</strain>
    </source>
</reference>
<dbReference type="PANTHER" id="PTHR31490">
    <property type="entry name" value="GLYCOSYL HYDROLASE"/>
    <property type="match status" value="1"/>
</dbReference>
<evidence type="ECO:0000256" key="3">
    <source>
        <dbReference type="ARBA" id="ARBA00022651"/>
    </source>
</evidence>
<proteinExistence type="inferred from homology"/>
<dbReference type="PROSITE" id="PS51760">
    <property type="entry name" value="GH10_2"/>
    <property type="match status" value="1"/>
</dbReference>
<dbReference type="GO" id="GO:0031176">
    <property type="term" value="F:endo-1,4-beta-xylanase activity"/>
    <property type="evidence" value="ECO:0007669"/>
    <property type="project" value="UniProtKB-EC"/>
</dbReference>
<feature type="chain" id="PRO_5042928328" description="Beta-xylanase" evidence="10">
    <location>
        <begin position="22"/>
        <end position="365"/>
    </location>
</feature>
<dbReference type="Proteomes" id="UP001320119">
    <property type="component" value="Chromosome"/>
</dbReference>
<evidence type="ECO:0000256" key="7">
    <source>
        <dbReference type="ARBA" id="ARBA00023295"/>
    </source>
</evidence>
<comment type="catalytic activity">
    <reaction evidence="1 9">
        <text>Endohydrolysis of (1-&gt;4)-beta-D-xylosidic linkages in xylans.</text>
        <dbReference type="EC" id="3.2.1.8"/>
    </reaction>
</comment>
<accession>A0AAN1WES5</accession>
<dbReference type="Pfam" id="PF00331">
    <property type="entry name" value="Glyco_hydro_10"/>
    <property type="match status" value="1"/>
</dbReference>
<dbReference type="PRINTS" id="PR00134">
    <property type="entry name" value="GLHYDRLASE10"/>
</dbReference>
<dbReference type="SUPFAM" id="SSF51445">
    <property type="entry name" value="(Trans)glycosidases"/>
    <property type="match status" value="1"/>
</dbReference>
<name>A0AAN1WES5_9GAMM</name>
<evidence type="ECO:0000256" key="9">
    <source>
        <dbReference type="RuleBase" id="RU361174"/>
    </source>
</evidence>
<dbReference type="KEGG" id="marq:MARGE09_P0464"/>
<evidence type="ECO:0000313" key="13">
    <source>
        <dbReference type="Proteomes" id="UP001320119"/>
    </source>
</evidence>
<feature type="signal peptide" evidence="10">
    <location>
        <begin position="1"/>
        <end position="21"/>
    </location>
</feature>
<keyword evidence="6 9" id="KW-0119">Carbohydrate metabolism</keyword>
<evidence type="ECO:0000256" key="10">
    <source>
        <dbReference type="SAM" id="SignalP"/>
    </source>
</evidence>
<keyword evidence="4 10" id="KW-0732">Signal</keyword>
<keyword evidence="7 9" id="KW-0326">Glycosidase</keyword>